<dbReference type="Proteomes" id="UP000235371">
    <property type="component" value="Unassembled WGS sequence"/>
</dbReference>
<feature type="region of interest" description="Disordered" evidence="1">
    <location>
        <begin position="1"/>
        <end position="21"/>
    </location>
</feature>
<dbReference type="GeneID" id="36591153"/>
<dbReference type="InParanoid" id="A0A2J6TAV4"/>
<feature type="region of interest" description="Disordered" evidence="1">
    <location>
        <begin position="53"/>
        <end position="95"/>
    </location>
</feature>
<reference evidence="2 3" key="1">
    <citation type="submission" date="2016-04" db="EMBL/GenBank/DDBJ databases">
        <title>A degradative enzymes factory behind the ericoid mycorrhizal symbiosis.</title>
        <authorList>
            <consortium name="DOE Joint Genome Institute"/>
            <person name="Martino E."/>
            <person name="Morin E."/>
            <person name="Grelet G."/>
            <person name="Kuo A."/>
            <person name="Kohler A."/>
            <person name="Daghino S."/>
            <person name="Barry K."/>
            <person name="Choi C."/>
            <person name="Cichocki N."/>
            <person name="Clum A."/>
            <person name="Copeland A."/>
            <person name="Hainaut M."/>
            <person name="Haridas S."/>
            <person name="Labutti K."/>
            <person name="Lindquist E."/>
            <person name="Lipzen A."/>
            <person name="Khouja H.-R."/>
            <person name="Murat C."/>
            <person name="Ohm R."/>
            <person name="Olson A."/>
            <person name="Spatafora J."/>
            <person name="Veneault-Fourrey C."/>
            <person name="Henrissat B."/>
            <person name="Grigoriev I."/>
            <person name="Martin F."/>
            <person name="Perotto S."/>
        </authorList>
    </citation>
    <scope>NUCLEOTIDE SEQUENCE [LARGE SCALE GENOMIC DNA]</scope>
    <source>
        <strain evidence="2 3">E</strain>
    </source>
</reference>
<name>A0A2J6TAV4_9HELO</name>
<dbReference type="RefSeq" id="XP_024737074.1">
    <property type="nucleotide sequence ID" value="XM_024883076.1"/>
</dbReference>
<gene>
    <name evidence="2" type="ORF">K444DRAFT_629587</name>
</gene>
<protein>
    <submittedName>
        <fullName evidence="2">Uncharacterized protein</fullName>
    </submittedName>
</protein>
<evidence type="ECO:0000313" key="3">
    <source>
        <dbReference type="Proteomes" id="UP000235371"/>
    </source>
</evidence>
<evidence type="ECO:0000313" key="2">
    <source>
        <dbReference type="EMBL" id="PMD60170.1"/>
    </source>
</evidence>
<organism evidence="2 3">
    <name type="scientific">Hyaloscypha bicolor E</name>
    <dbReference type="NCBI Taxonomy" id="1095630"/>
    <lineage>
        <taxon>Eukaryota</taxon>
        <taxon>Fungi</taxon>
        <taxon>Dikarya</taxon>
        <taxon>Ascomycota</taxon>
        <taxon>Pezizomycotina</taxon>
        <taxon>Leotiomycetes</taxon>
        <taxon>Helotiales</taxon>
        <taxon>Hyaloscyphaceae</taxon>
        <taxon>Hyaloscypha</taxon>
        <taxon>Hyaloscypha bicolor</taxon>
    </lineage>
</organism>
<feature type="compositionally biased region" description="Basic and acidic residues" evidence="1">
    <location>
        <begin position="68"/>
        <end position="86"/>
    </location>
</feature>
<proteinExistence type="predicted"/>
<accession>A0A2J6TAV4</accession>
<dbReference type="EMBL" id="KZ613791">
    <property type="protein sequence ID" value="PMD60170.1"/>
    <property type="molecule type" value="Genomic_DNA"/>
</dbReference>
<sequence>MTTSQAPNCSTIDPTRKESVPSISFSCGFPAEQPQYVGFTVNIPRAESKFTFSVEKGDQSENNQQRNAKSEKAKTSGKGKQADTNDKPANVNTLPDVPDRAALAVAGGDNIERHVDDMILAVRFHLYRDKAPYVIGVPMAKLSIHRGVRVDGVHSAECQTKWPPDSVQYLRDHNFFHHLLRDVGYTFATLGRGPNLNRHFRERTDLTSRLSSMQRYSASTAITTRTWKDSSSLIACNSGTSLGLISRFHTVAALPESTCTSSSTKSG</sequence>
<dbReference type="AlphaFoldDB" id="A0A2J6TAV4"/>
<feature type="compositionally biased region" description="Polar residues" evidence="1">
    <location>
        <begin position="1"/>
        <end position="13"/>
    </location>
</feature>
<keyword evidence="3" id="KW-1185">Reference proteome</keyword>
<evidence type="ECO:0000256" key="1">
    <source>
        <dbReference type="SAM" id="MobiDB-lite"/>
    </source>
</evidence>